<dbReference type="Proteomes" id="UP000286246">
    <property type="component" value="Unassembled WGS sequence"/>
</dbReference>
<dbReference type="Gene3D" id="1.25.40.390">
    <property type="match status" value="1"/>
</dbReference>
<accession>A0A420BEW8</accession>
<feature type="domain" description="SusD-like N-terminal" evidence="8">
    <location>
        <begin position="66"/>
        <end position="155"/>
    </location>
</feature>
<feature type="domain" description="RagB/SusD" evidence="7">
    <location>
        <begin position="290"/>
        <end position="593"/>
    </location>
</feature>
<keyword evidence="10" id="KW-1185">Reference proteome</keyword>
<dbReference type="InterPro" id="IPR033985">
    <property type="entry name" value="SusD-like_N"/>
</dbReference>
<sequence length="593" mass="68543">MKKRFIQYIIFLGLSTSLSSCSNLLDLDPEGTLTEQSTFTNYNNFISYAWQFYGTFPGYNVSIPDSEVNSDLFATAQANSTSDWIWQRMVVPSTSADYKDPFIQIRSINILLDNIDQASQLSESEKKHIRSIGYFFKAYQYMDLLNKFGSAIWVEHTIDDGDKEILYGTPSDRDEIAAHILEMLSYAGENIKENGDGPNTINRKVVLALTARFGLREGTWRKYRQLKDAEKYLRLSALAAEKILVNNIPLINNYDLLFNSESLANVNEVFLYKQYELNQITHGLASRARNSAGRWDLTKKAVDMYLMKDGQTRWTSTAFDGDQSAYDEFRNRDTRLYYTIPPPYRVKMGKTNLLWEYTDNPNDREYIDLMATLSDDKHKTLPWMNWEGLILKEEPHYVDFTNGQPYSVSYTGYRFYKFSNKINRIQNVDINDAPIFRLGEILVGYAEAKYELDEISQQIIDQTINKLRARGGVAPLQLTAIPQDPTRDQSVNTILWEIRRERAVELMGEGFRFDDLRRWRKMDYAVATKLGRYITKGVDVPANTPIPVENGSTKGYISYEGKAPSPFPEYYYLYPFPSSELVQNKNLKQNEGW</sequence>
<reference evidence="9 10" key="1">
    <citation type="submission" date="2018-09" db="EMBL/GenBank/DDBJ databases">
        <title>Genomic Encyclopedia of Type Strains, Phase III (KMG-III): the genomes of soil and plant-associated and newly described type strains.</title>
        <authorList>
            <person name="Whitman W."/>
        </authorList>
    </citation>
    <scope>NUCLEOTIDE SEQUENCE [LARGE SCALE GENOMIC DNA]</scope>
    <source>
        <strain evidence="9 10">CECT 7938</strain>
    </source>
</reference>
<evidence type="ECO:0000256" key="4">
    <source>
        <dbReference type="ARBA" id="ARBA00023136"/>
    </source>
</evidence>
<dbReference type="PROSITE" id="PS51257">
    <property type="entry name" value="PROKAR_LIPOPROTEIN"/>
    <property type="match status" value="1"/>
</dbReference>
<evidence type="ECO:0000259" key="8">
    <source>
        <dbReference type="Pfam" id="PF14322"/>
    </source>
</evidence>
<evidence type="ECO:0000256" key="2">
    <source>
        <dbReference type="ARBA" id="ARBA00006275"/>
    </source>
</evidence>
<evidence type="ECO:0000256" key="1">
    <source>
        <dbReference type="ARBA" id="ARBA00004442"/>
    </source>
</evidence>
<keyword evidence="5" id="KW-0998">Cell outer membrane</keyword>
<comment type="similarity">
    <text evidence="2">Belongs to the SusD family.</text>
</comment>
<evidence type="ECO:0000256" key="3">
    <source>
        <dbReference type="ARBA" id="ARBA00022729"/>
    </source>
</evidence>
<comment type="subcellular location">
    <subcellularLocation>
        <location evidence="1">Cell outer membrane</location>
    </subcellularLocation>
</comment>
<evidence type="ECO:0000256" key="6">
    <source>
        <dbReference type="SAM" id="SignalP"/>
    </source>
</evidence>
<comment type="caution">
    <text evidence="9">The sequence shown here is derived from an EMBL/GenBank/DDBJ whole genome shotgun (WGS) entry which is preliminary data.</text>
</comment>
<keyword evidence="4" id="KW-0472">Membrane</keyword>
<dbReference type="OrthoDB" id="5694214at2"/>
<dbReference type="InterPro" id="IPR012944">
    <property type="entry name" value="SusD_RagB_dom"/>
</dbReference>
<gene>
    <name evidence="9" type="ORF">DFQ12_0068</name>
</gene>
<dbReference type="Pfam" id="PF14322">
    <property type="entry name" value="SusD-like_3"/>
    <property type="match status" value="1"/>
</dbReference>
<dbReference type="AlphaFoldDB" id="A0A420BEW8"/>
<evidence type="ECO:0000313" key="9">
    <source>
        <dbReference type="EMBL" id="RKE55238.1"/>
    </source>
</evidence>
<dbReference type="InterPro" id="IPR011990">
    <property type="entry name" value="TPR-like_helical_dom_sf"/>
</dbReference>
<organism evidence="9 10">
    <name type="scientific">Sphingobacterium detergens</name>
    <dbReference type="NCBI Taxonomy" id="1145106"/>
    <lineage>
        <taxon>Bacteria</taxon>
        <taxon>Pseudomonadati</taxon>
        <taxon>Bacteroidota</taxon>
        <taxon>Sphingobacteriia</taxon>
        <taxon>Sphingobacteriales</taxon>
        <taxon>Sphingobacteriaceae</taxon>
        <taxon>Sphingobacterium</taxon>
    </lineage>
</organism>
<dbReference type="SUPFAM" id="SSF48452">
    <property type="entry name" value="TPR-like"/>
    <property type="match status" value="1"/>
</dbReference>
<name>A0A420BEW8_SPHD1</name>
<feature type="signal peptide" evidence="6">
    <location>
        <begin position="1"/>
        <end position="22"/>
    </location>
</feature>
<dbReference type="RefSeq" id="WP_120257049.1">
    <property type="nucleotide sequence ID" value="NZ_RAPY01000001.1"/>
</dbReference>
<dbReference type="GO" id="GO:0009279">
    <property type="term" value="C:cell outer membrane"/>
    <property type="evidence" value="ECO:0007669"/>
    <property type="project" value="UniProtKB-SubCell"/>
</dbReference>
<protein>
    <submittedName>
        <fullName evidence="9">Putative outer membrane starch-binding protein</fullName>
    </submittedName>
</protein>
<proteinExistence type="inferred from homology"/>
<feature type="chain" id="PRO_5019001550" evidence="6">
    <location>
        <begin position="23"/>
        <end position="593"/>
    </location>
</feature>
<evidence type="ECO:0000256" key="5">
    <source>
        <dbReference type="ARBA" id="ARBA00023237"/>
    </source>
</evidence>
<keyword evidence="3 6" id="KW-0732">Signal</keyword>
<evidence type="ECO:0000313" key="10">
    <source>
        <dbReference type="Proteomes" id="UP000286246"/>
    </source>
</evidence>
<dbReference type="Pfam" id="PF07980">
    <property type="entry name" value="SusD_RagB"/>
    <property type="match status" value="1"/>
</dbReference>
<dbReference type="EMBL" id="RAPY01000001">
    <property type="protein sequence ID" value="RKE55238.1"/>
    <property type="molecule type" value="Genomic_DNA"/>
</dbReference>
<evidence type="ECO:0000259" key="7">
    <source>
        <dbReference type="Pfam" id="PF07980"/>
    </source>
</evidence>